<reference evidence="9" key="1">
    <citation type="journal article" date="2014" name="Front. Microbiol.">
        <title>High frequency of phylogenetically diverse reductive dehalogenase-homologous genes in deep subseafloor sedimentary metagenomes.</title>
        <authorList>
            <person name="Kawai M."/>
            <person name="Futagami T."/>
            <person name="Toyoda A."/>
            <person name="Takaki Y."/>
            <person name="Nishi S."/>
            <person name="Hori S."/>
            <person name="Arai W."/>
            <person name="Tsubouchi T."/>
            <person name="Morono Y."/>
            <person name="Uchiyama I."/>
            <person name="Ito T."/>
            <person name="Fujiyama A."/>
            <person name="Inagaki F."/>
            <person name="Takami H."/>
        </authorList>
    </citation>
    <scope>NUCLEOTIDE SEQUENCE</scope>
    <source>
        <strain evidence="9">Expedition CK06-06</strain>
    </source>
</reference>
<comment type="caution">
    <text evidence="9">The sequence shown here is derived from an EMBL/GenBank/DDBJ whole genome shotgun (WGS) entry which is preliminary data.</text>
</comment>
<name>X1EYH1_9ZZZZ</name>
<dbReference type="GO" id="GO:0009252">
    <property type="term" value="P:peptidoglycan biosynthetic process"/>
    <property type="evidence" value="ECO:0007669"/>
    <property type="project" value="UniProtKB-KW"/>
</dbReference>
<evidence type="ECO:0000256" key="1">
    <source>
        <dbReference type="ARBA" id="ARBA00004651"/>
    </source>
</evidence>
<evidence type="ECO:0000256" key="3">
    <source>
        <dbReference type="ARBA" id="ARBA00022692"/>
    </source>
</evidence>
<evidence type="ECO:0000256" key="6">
    <source>
        <dbReference type="ARBA" id="ARBA00022989"/>
    </source>
</evidence>
<feature type="transmembrane region" description="Helical" evidence="8">
    <location>
        <begin position="6"/>
        <end position="30"/>
    </location>
</feature>
<keyword evidence="3 8" id="KW-0812">Transmembrane</keyword>
<sequence>MTPAIFGLAIVQINIVVDIILGLILGNGAVSALYYGNRLMQFPLGVFAIAMGTAVLPTMSS</sequence>
<accession>X1EYH1</accession>
<evidence type="ECO:0000256" key="7">
    <source>
        <dbReference type="ARBA" id="ARBA00023136"/>
    </source>
</evidence>
<feature type="transmembrane region" description="Helical" evidence="8">
    <location>
        <begin position="42"/>
        <end position="60"/>
    </location>
</feature>
<dbReference type="PANTHER" id="PTHR47019">
    <property type="entry name" value="LIPID II FLIPPASE MURJ"/>
    <property type="match status" value="1"/>
</dbReference>
<evidence type="ECO:0000256" key="8">
    <source>
        <dbReference type="SAM" id="Phobius"/>
    </source>
</evidence>
<keyword evidence="4" id="KW-0133">Cell shape</keyword>
<dbReference type="Pfam" id="PF03023">
    <property type="entry name" value="MurJ"/>
    <property type="match status" value="1"/>
</dbReference>
<keyword evidence="5" id="KW-0573">Peptidoglycan synthesis</keyword>
<comment type="subcellular location">
    <subcellularLocation>
        <location evidence="1">Cell membrane</location>
        <topology evidence="1">Multi-pass membrane protein</topology>
    </subcellularLocation>
</comment>
<organism evidence="9">
    <name type="scientific">marine sediment metagenome</name>
    <dbReference type="NCBI Taxonomy" id="412755"/>
    <lineage>
        <taxon>unclassified sequences</taxon>
        <taxon>metagenomes</taxon>
        <taxon>ecological metagenomes</taxon>
    </lineage>
</organism>
<dbReference type="AlphaFoldDB" id="X1EYH1"/>
<evidence type="ECO:0000256" key="4">
    <source>
        <dbReference type="ARBA" id="ARBA00022960"/>
    </source>
</evidence>
<feature type="non-terminal residue" evidence="9">
    <location>
        <position position="61"/>
    </location>
</feature>
<dbReference type="GO" id="GO:0008360">
    <property type="term" value="P:regulation of cell shape"/>
    <property type="evidence" value="ECO:0007669"/>
    <property type="project" value="UniProtKB-KW"/>
</dbReference>
<dbReference type="GO" id="GO:0034204">
    <property type="term" value="P:lipid translocation"/>
    <property type="evidence" value="ECO:0007669"/>
    <property type="project" value="TreeGrafter"/>
</dbReference>
<gene>
    <name evidence="9" type="ORF">S03H2_24438</name>
</gene>
<evidence type="ECO:0000256" key="5">
    <source>
        <dbReference type="ARBA" id="ARBA00022984"/>
    </source>
</evidence>
<evidence type="ECO:0000256" key="2">
    <source>
        <dbReference type="ARBA" id="ARBA00022475"/>
    </source>
</evidence>
<dbReference type="EMBL" id="BARU01013577">
    <property type="protein sequence ID" value="GAH38441.1"/>
    <property type="molecule type" value="Genomic_DNA"/>
</dbReference>
<proteinExistence type="predicted"/>
<dbReference type="PANTHER" id="PTHR47019:SF1">
    <property type="entry name" value="LIPID II FLIPPASE MURJ"/>
    <property type="match status" value="1"/>
</dbReference>
<keyword evidence="6 8" id="KW-1133">Transmembrane helix</keyword>
<dbReference type="GO" id="GO:0005886">
    <property type="term" value="C:plasma membrane"/>
    <property type="evidence" value="ECO:0007669"/>
    <property type="project" value="UniProtKB-SubCell"/>
</dbReference>
<dbReference type="InterPro" id="IPR051050">
    <property type="entry name" value="Lipid_II_flippase_MurJ/MviN"/>
</dbReference>
<dbReference type="InterPro" id="IPR004268">
    <property type="entry name" value="MurJ"/>
</dbReference>
<keyword evidence="7 8" id="KW-0472">Membrane</keyword>
<protein>
    <submittedName>
        <fullName evidence="9">Uncharacterized protein</fullName>
    </submittedName>
</protein>
<keyword evidence="2" id="KW-1003">Cell membrane</keyword>
<evidence type="ECO:0000313" key="9">
    <source>
        <dbReference type="EMBL" id="GAH38441.1"/>
    </source>
</evidence>
<dbReference type="GO" id="GO:0015648">
    <property type="term" value="F:lipid-linked peptidoglycan transporter activity"/>
    <property type="evidence" value="ECO:0007669"/>
    <property type="project" value="TreeGrafter"/>
</dbReference>